<dbReference type="CDD" id="cd12108">
    <property type="entry name" value="Hr-like"/>
    <property type="match status" value="1"/>
</dbReference>
<reference evidence="3" key="1">
    <citation type="journal article" date="2021" name="New Phytol.">
        <title>Evolutionary innovations through gain and loss of genes in the ectomycorrhizal Boletales.</title>
        <authorList>
            <person name="Wu G."/>
            <person name="Miyauchi S."/>
            <person name="Morin E."/>
            <person name="Kuo A."/>
            <person name="Drula E."/>
            <person name="Varga T."/>
            <person name="Kohler A."/>
            <person name="Feng B."/>
            <person name="Cao Y."/>
            <person name="Lipzen A."/>
            <person name="Daum C."/>
            <person name="Hundley H."/>
            <person name="Pangilinan J."/>
            <person name="Johnson J."/>
            <person name="Barry K."/>
            <person name="LaButti K."/>
            <person name="Ng V."/>
            <person name="Ahrendt S."/>
            <person name="Min B."/>
            <person name="Choi I.G."/>
            <person name="Park H."/>
            <person name="Plett J.M."/>
            <person name="Magnuson J."/>
            <person name="Spatafora J.W."/>
            <person name="Nagy L.G."/>
            <person name="Henrissat B."/>
            <person name="Grigoriev I.V."/>
            <person name="Yang Z.L."/>
            <person name="Xu J."/>
            <person name="Martin F.M."/>
        </authorList>
    </citation>
    <scope>NUCLEOTIDE SEQUENCE</scope>
    <source>
        <strain evidence="3">KKN 215</strain>
    </source>
</reference>
<dbReference type="PANTHER" id="PTHR38048:SF2">
    <property type="entry name" value="HEMERYTHRIN-LIKE DOMAIN-CONTAINING PROTEIN"/>
    <property type="match status" value="1"/>
</dbReference>
<dbReference type="Pfam" id="PF01814">
    <property type="entry name" value="Hemerythrin"/>
    <property type="match status" value="1"/>
</dbReference>
<comment type="caution">
    <text evidence="3">The sequence shown here is derived from an EMBL/GenBank/DDBJ whole genome shotgun (WGS) entry which is preliminary data.</text>
</comment>
<dbReference type="Proteomes" id="UP000813824">
    <property type="component" value="Unassembled WGS sequence"/>
</dbReference>
<dbReference type="EMBL" id="JAEVFJ010000006">
    <property type="protein sequence ID" value="KAH8103798.1"/>
    <property type="molecule type" value="Genomic_DNA"/>
</dbReference>
<evidence type="ECO:0000313" key="3">
    <source>
        <dbReference type="EMBL" id="KAH8103798.1"/>
    </source>
</evidence>
<proteinExistence type="predicted"/>
<dbReference type="AlphaFoldDB" id="A0A8K0UUC7"/>
<evidence type="ECO:0000256" key="1">
    <source>
        <dbReference type="SAM" id="MobiDB-lite"/>
    </source>
</evidence>
<evidence type="ECO:0000313" key="4">
    <source>
        <dbReference type="Proteomes" id="UP000813824"/>
    </source>
</evidence>
<evidence type="ECO:0000259" key="2">
    <source>
        <dbReference type="Pfam" id="PF01814"/>
    </source>
</evidence>
<accession>A0A8K0UUC7</accession>
<gene>
    <name evidence="3" type="ORF">BXZ70DRAFT_663512</name>
</gene>
<dbReference type="Gene3D" id="1.20.120.520">
    <property type="entry name" value="nmb1532 protein domain like"/>
    <property type="match status" value="1"/>
</dbReference>
<dbReference type="InterPro" id="IPR012312">
    <property type="entry name" value="Hemerythrin-like"/>
</dbReference>
<feature type="domain" description="Hemerythrin-like" evidence="2">
    <location>
        <begin position="26"/>
        <end position="146"/>
    </location>
</feature>
<sequence length="249" mass="28832">MPAPYPLLKLPPGDFSNMFDFPAINMAAAHNMFIQSVNAMYAHAAYVKDDQIEPFITFCLTAMSVIHHHHRVEETFYFSALEEKLGKGYLDESSEEHAQFVPQMEVAEKWLEDVRDGKEVYNGEKLMRLINTFADKMIEHLTHEVEKLDRTKIRECFTEKELKDIDSQFMKIAFQEVNMYTQLPISVVCGNPETPWFPPFPTPLKWAIRYWFVRRYRAAWEFGPLDIDGKPKGLPTPPELPPANDTGLS</sequence>
<dbReference type="PANTHER" id="PTHR38048">
    <property type="entry name" value="EXPRESSED PROTEIN"/>
    <property type="match status" value="1"/>
</dbReference>
<dbReference type="OrthoDB" id="58416at2759"/>
<name>A0A8K0UUC7_9AGAR</name>
<feature type="region of interest" description="Disordered" evidence="1">
    <location>
        <begin position="230"/>
        <end position="249"/>
    </location>
</feature>
<organism evidence="3 4">
    <name type="scientific">Cristinia sonorae</name>
    <dbReference type="NCBI Taxonomy" id="1940300"/>
    <lineage>
        <taxon>Eukaryota</taxon>
        <taxon>Fungi</taxon>
        <taxon>Dikarya</taxon>
        <taxon>Basidiomycota</taxon>
        <taxon>Agaricomycotina</taxon>
        <taxon>Agaricomycetes</taxon>
        <taxon>Agaricomycetidae</taxon>
        <taxon>Agaricales</taxon>
        <taxon>Pleurotineae</taxon>
        <taxon>Stephanosporaceae</taxon>
        <taxon>Cristinia</taxon>
    </lineage>
</organism>
<keyword evidence="4" id="KW-1185">Reference proteome</keyword>
<protein>
    <recommendedName>
        <fullName evidence="2">Hemerythrin-like domain-containing protein</fullName>
    </recommendedName>
</protein>
<dbReference type="InterPro" id="IPR053206">
    <property type="entry name" value="Dimeric_xanthone_biosynth"/>
</dbReference>